<dbReference type="InterPro" id="IPR003697">
    <property type="entry name" value="Maf-like"/>
</dbReference>
<evidence type="ECO:0000256" key="1">
    <source>
        <dbReference type="ARBA" id="ARBA00001968"/>
    </source>
</evidence>
<protein>
    <recommendedName>
        <fullName evidence="5">Maf-like protein</fullName>
    </recommendedName>
</protein>
<dbReference type="HAMAP" id="MF_00528">
    <property type="entry name" value="Maf"/>
    <property type="match status" value="1"/>
</dbReference>
<dbReference type="AlphaFoldDB" id="A0A6C1E7X2"/>
<keyword evidence="4" id="KW-1185">Reference proteome</keyword>
<dbReference type="Gene3D" id="3.90.950.10">
    <property type="match status" value="1"/>
</dbReference>
<dbReference type="NCBIfam" id="TIGR00172">
    <property type="entry name" value="maf"/>
    <property type="match status" value="1"/>
</dbReference>
<accession>A0A6C1E7X2</accession>
<sequence length="232" mass="26445">MSTDSQLPSGIIDSLCLKYDIILASSSPRRYEILHDIMGITDLKTMVSTFEEDLDKTKYSIDPIGYVRDTSWCKAQSIIEILTDYENEETYQMGKPKLIVCADTIIIDKDGKIYEKPKTKEVQTRFLMKFCYEDDEPVNVVTAVTLIKWYSKENFELVPFQDETKVYFDNKVPLEVLKEYVKSGDGLNVGGGFKIQGRSAIFIEKIEGDYYNVVGLPLNKTFKGLYAEASVV</sequence>
<comment type="cofactor">
    <cofactor evidence="1">
        <name>a divalent metal cation</name>
        <dbReference type="ChEBI" id="CHEBI:60240"/>
    </cofactor>
</comment>
<organism evidence="3 4">
    <name type="scientific">Saccharomyces pastorianus</name>
    <name type="common">Lager yeast</name>
    <name type="synonym">Saccharomyces cerevisiae x Saccharomyces eubayanus</name>
    <dbReference type="NCBI Taxonomy" id="27292"/>
    <lineage>
        <taxon>Eukaryota</taxon>
        <taxon>Fungi</taxon>
        <taxon>Dikarya</taxon>
        <taxon>Ascomycota</taxon>
        <taxon>Saccharomycotina</taxon>
        <taxon>Saccharomycetes</taxon>
        <taxon>Saccharomycetales</taxon>
        <taxon>Saccharomycetaceae</taxon>
        <taxon>Saccharomyces</taxon>
    </lineage>
</organism>
<dbReference type="PIRSF" id="PIRSF006305">
    <property type="entry name" value="Maf"/>
    <property type="match status" value="1"/>
</dbReference>
<evidence type="ECO:0000313" key="4">
    <source>
        <dbReference type="Proteomes" id="UP000501346"/>
    </source>
</evidence>
<reference evidence="3 4" key="1">
    <citation type="journal article" date="2019" name="BMC Genomics">
        <title>Chromosome level assembly and comparative genome analysis confirm lager-brewing yeasts originated from a single hybridization.</title>
        <authorList>
            <person name="Salazar A.N."/>
            <person name="Gorter de Vries A.R."/>
            <person name="van den Broek M."/>
            <person name="Brouwers N."/>
            <person name="de la Torre Cortes P."/>
            <person name="Kuijpers N.G.A."/>
            <person name="Daran J.G."/>
            <person name="Abeel T."/>
        </authorList>
    </citation>
    <scope>NUCLEOTIDE SEQUENCE [LARGE SCALE GENOMIC DNA]</scope>
    <source>
        <strain evidence="3 4">CBS 1483</strain>
    </source>
</reference>
<keyword evidence="2" id="KW-0378">Hydrolase</keyword>
<dbReference type="SUPFAM" id="SSF52972">
    <property type="entry name" value="ITPase-like"/>
    <property type="match status" value="1"/>
</dbReference>
<evidence type="ECO:0008006" key="5">
    <source>
        <dbReference type="Google" id="ProtNLM"/>
    </source>
</evidence>
<dbReference type="PANTHER" id="PTHR43213:SF5">
    <property type="entry name" value="BIFUNCTIONAL DTTP_UTP PYROPHOSPHATASE_METHYLTRANSFERASE PROTEIN-RELATED"/>
    <property type="match status" value="1"/>
</dbReference>
<name>A0A6C1E7X2_SACPS</name>
<dbReference type="InterPro" id="IPR029001">
    <property type="entry name" value="ITPase-like_fam"/>
</dbReference>
<dbReference type="EMBL" id="CP049005">
    <property type="protein sequence ID" value="QID85476.1"/>
    <property type="molecule type" value="Genomic_DNA"/>
</dbReference>
<dbReference type="PANTHER" id="PTHR43213">
    <property type="entry name" value="BIFUNCTIONAL DTTP/UTP PYROPHOSPHATASE/METHYLTRANSFERASE PROTEIN-RELATED"/>
    <property type="match status" value="1"/>
</dbReference>
<gene>
    <name evidence="3" type="ORF">GRS66_008054</name>
</gene>
<evidence type="ECO:0000313" key="3">
    <source>
        <dbReference type="EMBL" id="QID85476.1"/>
    </source>
</evidence>
<proteinExistence type="inferred from homology"/>
<dbReference type="Pfam" id="PF02545">
    <property type="entry name" value="Maf"/>
    <property type="match status" value="1"/>
</dbReference>
<dbReference type="GO" id="GO:0047429">
    <property type="term" value="F:nucleoside triphosphate diphosphatase activity"/>
    <property type="evidence" value="ECO:0007669"/>
    <property type="project" value="InterPro"/>
</dbReference>
<dbReference type="OrthoDB" id="10267058at2759"/>
<dbReference type="Proteomes" id="UP000501346">
    <property type="component" value="Chromosome SeVIII-SeXV"/>
</dbReference>
<evidence type="ECO:0000256" key="2">
    <source>
        <dbReference type="ARBA" id="ARBA00022801"/>
    </source>
</evidence>
<dbReference type="CDD" id="cd00555">
    <property type="entry name" value="Maf"/>
    <property type="match status" value="1"/>
</dbReference>